<dbReference type="SMART" id="SM00740">
    <property type="entry name" value="PASTA"/>
    <property type="match status" value="4"/>
</dbReference>
<dbReference type="EMBL" id="CP109441">
    <property type="protein sequence ID" value="WUV43283.1"/>
    <property type="molecule type" value="Genomic_DNA"/>
</dbReference>
<gene>
    <name evidence="4" type="ORF">OG563_29135</name>
</gene>
<keyword evidence="2" id="KW-0812">Transmembrane</keyword>
<dbReference type="RefSeq" id="WP_327096479.1">
    <property type="nucleotide sequence ID" value="NZ_CP109149.1"/>
</dbReference>
<reference evidence="4" key="1">
    <citation type="submission" date="2022-10" db="EMBL/GenBank/DDBJ databases">
        <title>The complete genomes of actinobacterial strains from the NBC collection.</title>
        <authorList>
            <person name="Joergensen T.S."/>
            <person name="Alvarez Arevalo M."/>
            <person name="Sterndorff E.B."/>
            <person name="Faurdal D."/>
            <person name="Vuksanovic O."/>
            <person name="Mourched A.-S."/>
            <person name="Charusanti P."/>
            <person name="Shaw S."/>
            <person name="Blin K."/>
            <person name="Weber T."/>
        </authorList>
    </citation>
    <scope>NUCLEOTIDE SEQUENCE</scope>
    <source>
        <strain evidence="4">NBC_01482</strain>
    </source>
</reference>
<dbReference type="Pfam" id="PF03793">
    <property type="entry name" value="PASTA"/>
    <property type="match status" value="4"/>
</dbReference>
<feature type="compositionally biased region" description="Low complexity" evidence="1">
    <location>
        <begin position="449"/>
        <end position="463"/>
    </location>
</feature>
<sequence>MRECSNCGQPNSENAEFCVNPQCRTYLGWATTAFSDPAAKPPTPTRAETVGVFPGPPRQPNGPATPSSPQRFGVRVTMDPTELSVDPGAAVVSTVTVHNTGTRVEEFELGVAGPLRPFAYLEPAVLSVYPDAKVTAVLRFAPPRDAGVRAGRAPFVVGARSRVNARVEDKVSGTVTIGSFTELKAALQPESSRGRKPARHTVVATNLGNVPLGVQVVLADRAGALTFEPPQAITTLPPGASAETSVLVGGSRKWFGRTESHAFTAQVSPADGAPPIGLNGVRNQVPVFPWWVPTAVVVLLALTLAVVALVPKHKDTVPGTTGMIQLAAEQILENAGYKPVIVQRADPNVPLGQVIESKPVAGYELKHGEPVQLFVSIGPCDGGCLIEVPNVEGLRRADAEAALKAAQFEVERSIEVPDPAIAKGLVISSSPAAGEKKEPGSKIVLKVSTGPTPTTTVAPPTTTGGTGGTDGKEQVEVPDVIGKSKAEATEKIQAVGLTADIAEQSNATVAAGKVIATDPAAKSEVDKGSAVKVTVSSGPAPIPIPDVTKKSRADALSALTAAGLKTKVVEQPDTKIADGAVISTDPVAKTAVAKDTVVTVTVSQGPPCKSGSVFRLAKPDDHVCVTQTIADRTKTENSQAAARVSATDHTYGPDTCIQGYVWREAVKDDHVCVVPQSRTDAATDNAADKDRHAK</sequence>
<feature type="domain" description="PASTA" evidence="3">
    <location>
        <begin position="382"/>
        <end position="449"/>
    </location>
</feature>
<dbReference type="PROSITE" id="PS51178">
    <property type="entry name" value="PASTA"/>
    <property type="match status" value="4"/>
</dbReference>
<dbReference type="InterPro" id="IPR005543">
    <property type="entry name" value="PASTA_dom"/>
</dbReference>
<dbReference type="Proteomes" id="UP001432062">
    <property type="component" value="Chromosome"/>
</dbReference>
<keyword evidence="5" id="KW-1185">Reference proteome</keyword>
<evidence type="ECO:0000313" key="5">
    <source>
        <dbReference type="Proteomes" id="UP001432062"/>
    </source>
</evidence>
<keyword evidence="2" id="KW-1133">Transmembrane helix</keyword>
<dbReference type="CDD" id="cd06577">
    <property type="entry name" value="PASTA_pknB"/>
    <property type="match status" value="4"/>
</dbReference>
<evidence type="ECO:0000259" key="3">
    <source>
        <dbReference type="PROSITE" id="PS51178"/>
    </source>
</evidence>
<organism evidence="4 5">
    <name type="scientific">Nocardia vinacea</name>
    <dbReference type="NCBI Taxonomy" id="96468"/>
    <lineage>
        <taxon>Bacteria</taxon>
        <taxon>Bacillati</taxon>
        <taxon>Actinomycetota</taxon>
        <taxon>Actinomycetes</taxon>
        <taxon>Mycobacteriales</taxon>
        <taxon>Nocardiaceae</taxon>
        <taxon>Nocardia</taxon>
    </lineage>
</organism>
<evidence type="ECO:0000256" key="2">
    <source>
        <dbReference type="SAM" id="Phobius"/>
    </source>
</evidence>
<dbReference type="Gene3D" id="3.30.10.20">
    <property type="match status" value="4"/>
</dbReference>
<evidence type="ECO:0000313" key="4">
    <source>
        <dbReference type="EMBL" id="WUV43283.1"/>
    </source>
</evidence>
<feature type="domain" description="PASTA" evidence="3">
    <location>
        <begin position="538"/>
        <end position="604"/>
    </location>
</feature>
<keyword evidence="2" id="KW-0472">Membrane</keyword>
<feature type="region of interest" description="Disordered" evidence="1">
    <location>
        <begin position="52"/>
        <end position="71"/>
    </location>
</feature>
<feature type="domain" description="PASTA" evidence="3">
    <location>
        <begin position="311"/>
        <end position="377"/>
    </location>
</feature>
<accession>A0ABZ1YJF9</accession>
<feature type="domain" description="PASTA" evidence="3">
    <location>
        <begin position="471"/>
        <end position="537"/>
    </location>
</feature>
<protein>
    <submittedName>
        <fullName evidence="4">PASTA domain-containing protein</fullName>
    </submittedName>
</protein>
<proteinExistence type="predicted"/>
<name>A0ABZ1YJF9_9NOCA</name>
<feature type="region of interest" description="Disordered" evidence="1">
    <location>
        <begin position="446"/>
        <end position="473"/>
    </location>
</feature>
<evidence type="ECO:0000256" key="1">
    <source>
        <dbReference type="SAM" id="MobiDB-lite"/>
    </source>
</evidence>
<feature type="transmembrane region" description="Helical" evidence="2">
    <location>
        <begin position="290"/>
        <end position="310"/>
    </location>
</feature>